<accession>A0AAJ0ELY1</accession>
<proteinExistence type="predicted"/>
<dbReference type="Proteomes" id="UP001243989">
    <property type="component" value="Unassembled WGS sequence"/>
</dbReference>
<evidence type="ECO:0000313" key="3">
    <source>
        <dbReference type="Proteomes" id="UP001243989"/>
    </source>
</evidence>
<keyword evidence="3" id="KW-1185">Reference proteome</keyword>
<dbReference type="AlphaFoldDB" id="A0AAJ0ELY1"/>
<feature type="domain" description="DUF7708" evidence="1">
    <location>
        <begin position="125"/>
        <end position="264"/>
    </location>
</feature>
<reference evidence="2" key="1">
    <citation type="submission" date="2021-06" db="EMBL/GenBank/DDBJ databases">
        <title>Comparative genomics, transcriptomics and evolutionary studies reveal genomic signatures of adaptation to plant cell wall in hemibiotrophic fungi.</title>
        <authorList>
            <consortium name="DOE Joint Genome Institute"/>
            <person name="Baroncelli R."/>
            <person name="Diaz J.F."/>
            <person name="Benocci T."/>
            <person name="Peng M."/>
            <person name="Battaglia E."/>
            <person name="Haridas S."/>
            <person name="Andreopoulos W."/>
            <person name="Labutti K."/>
            <person name="Pangilinan J."/>
            <person name="Floch G.L."/>
            <person name="Makela M.R."/>
            <person name="Henrissat B."/>
            <person name="Grigoriev I.V."/>
            <person name="Crouch J.A."/>
            <person name="De Vries R.P."/>
            <person name="Sukno S.A."/>
            <person name="Thon M.R."/>
        </authorList>
    </citation>
    <scope>NUCLEOTIDE SEQUENCE</scope>
    <source>
        <strain evidence="2">CBS 102054</strain>
    </source>
</reference>
<dbReference type="EMBL" id="JAHMHQ010000001">
    <property type="protein sequence ID" value="KAK1656027.1"/>
    <property type="molecule type" value="Genomic_DNA"/>
</dbReference>
<comment type="caution">
    <text evidence="2">The sequence shown here is derived from an EMBL/GenBank/DDBJ whole genome shotgun (WGS) entry which is preliminary data.</text>
</comment>
<dbReference type="Pfam" id="PF24809">
    <property type="entry name" value="DUF7708"/>
    <property type="match status" value="1"/>
</dbReference>
<gene>
    <name evidence="2" type="ORF">BDP81DRAFT_477536</name>
</gene>
<sequence>MHRFPSLNTSVVFRTPSWSREDGSPKSASSPIIRWNPRNEVFRRFSDDATEEEGGIDQTTFEKAEVAYKNAVKSLQAHLNKDEVATVLQKGTVGKQSDPKAELHQISWDIQRTKEANLGEGKTKKLIECLDHYQGVFDILSQAEFSGLPLIWGGLKFVLLVTKNNSNVLSKVIDVMIDIGRDLERIRGYTALYPTPRMLEFSAELYAAIVEFLEKVIKDAKNAEKSILKRAMTTFLQPFEVRYGELVAKMKKTQRHIREDAELCFHVRQAMVNHAIDRYRTALPLQRHTMHQAFKSVAKNPTADLFKAIRKNLFKNFEVQAGFHQELQATYEVTTSKAWIEWFKMEQKYVPSGYSHETKVIQAECDAPDPQYALVWKKQQQQRKFASHILVQKTEVIIDARIDLEQFREANNNVASLWKFFLYLTKVLGGCMIYITIGSVGEQEFAIVGKFVRMAKSWKGPPVNVTLIHPFNDNFARTDDVVNLDDKYDVHPRLTTTDAIHHVLLLETNSQRKISDTIRSLLWETVWREVRYAVIGIALTQAGQETPVRWQSSLSDADFKIWIAVVGKWTAATWSMNSMREQIQRHIDIVDIHLPSDRKKRLECKLALLVFEQDEELGSQLTFAQREAIWVDVQEAIKPGTAKMFCGKTYRNEGSSGEGSLKGLSFPLVDAYFGKGGRWRDSFSENQDLVADGMKNAIELGFAGLIQALALQEMEE</sequence>
<dbReference type="RefSeq" id="XP_060452071.1">
    <property type="nucleotide sequence ID" value="XM_060594819.1"/>
</dbReference>
<dbReference type="InterPro" id="IPR056125">
    <property type="entry name" value="DUF7708"/>
</dbReference>
<protein>
    <recommendedName>
        <fullName evidence="1">DUF7708 domain-containing protein</fullName>
    </recommendedName>
</protein>
<evidence type="ECO:0000259" key="1">
    <source>
        <dbReference type="Pfam" id="PF24809"/>
    </source>
</evidence>
<name>A0AAJ0ELY1_9PEZI</name>
<dbReference type="GeneID" id="85479681"/>
<evidence type="ECO:0000313" key="2">
    <source>
        <dbReference type="EMBL" id="KAK1656027.1"/>
    </source>
</evidence>
<organism evidence="2 3">
    <name type="scientific">Colletotrichum phormii</name>
    <dbReference type="NCBI Taxonomy" id="359342"/>
    <lineage>
        <taxon>Eukaryota</taxon>
        <taxon>Fungi</taxon>
        <taxon>Dikarya</taxon>
        <taxon>Ascomycota</taxon>
        <taxon>Pezizomycotina</taxon>
        <taxon>Sordariomycetes</taxon>
        <taxon>Hypocreomycetidae</taxon>
        <taxon>Glomerellales</taxon>
        <taxon>Glomerellaceae</taxon>
        <taxon>Colletotrichum</taxon>
        <taxon>Colletotrichum acutatum species complex</taxon>
    </lineage>
</organism>